<keyword evidence="5" id="KW-0479">Metal-binding</keyword>
<evidence type="ECO:0000256" key="1">
    <source>
        <dbReference type="ARBA" id="ARBA00000185"/>
    </source>
</evidence>
<dbReference type="Gene3D" id="3.30.1360.40">
    <property type="match status" value="1"/>
</dbReference>
<comment type="cofactor">
    <cofactor evidence="3">
        <name>Mg(2+)</name>
        <dbReference type="ChEBI" id="CHEBI:18420"/>
    </cofactor>
</comment>
<dbReference type="SUPFAM" id="SSF55874">
    <property type="entry name" value="ATPase domain of HSP90 chaperone/DNA topoisomerase II/histidine kinase"/>
    <property type="match status" value="1"/>
</dbReference>
<evidence type="ECO:0000256" key="3">
    <source>
        <dbReference type="ARBA" id="ARBA00001946"/>
    </source>
</evidence>
<dbReference type="Gene3D" id="3.30.230.10">
    <property type="match status" value="1"/>
</dbReference>
<sequence>MSGKKSEYAEEESEEYEKKVTFLFLSPEEHVLIRPDTYVGSIEKQKKEVWILNETKTEMIEETIEYVPGLFKIFDEILVNAADNKQRDEEMKKIEVTINEKEKYIEIINDGKGLPIGIHKEYNCQIIELIFGHLLTSSNYNDKKKKTVGGRNGFGAKLTNIFSKRFEIETIDKIKKKRYEQIWKNNMKEKEEAKITDCKNKNSYTRVRFYPDFEKFGMIGFEKGIIKLIEKRVYDIAGTTWSKLKVYLNGLLININSFEEYNKEYFIYKEKDNNRWEIIIGLSIEQEYKQISHVNNIWTMKGGNHVKYIIEQIIDYIRNNYKTKIKSIGNINDIKNILKPQFIKDQIFIFINCLIENPSFSSQTKEEMILKKTNFGSEYDRIQFKIKQDSKKTDGKKNNNKKLRLDPDIIDANDAGPGSNCVLILVEGKSAKSYALGGVSVLPGGRNKYGIFPLRGKLLNVRDENKLKISKNKEISNLKQLLGLREDVNYNDLNIFETLRYEKIMIMTDQDYDGSHIKGLIINYFHNGWPELIIKNGFLTQFITPIVMVSKKHNNNNNNKISFYTIPEYEIWKQLHNNGKGWIIEYYKGLGTWEISQGKQHFKQLKQHCIEFKYKDIKDDESLIKAFDKKKAADRKQWLAEYRSGTYLNFKENVYYQDFVNKELILYAIEDNKRSIPSIIDGFKPSQRKIIYSCFLRKLINKIRVAQLSGYVSEKTAYHHGEASLCQTIIGLAQNFVGSNNINLLQPKGFFGTRLKGGKDSSQPRYIYTNLTKITRNIFISHDDSILNYLDDDGFPVEPDFYIPIIPMILVNGAQGIGNGYSTFIPNFNPKDIIHNIRTKLNHTNHSWNFMIPWYRGSTSPILTIFPKDNINHIGVNFRTIGNCQISILNQDKARIQITELPIGMWTETYHEFLYDLEENGSIDSFRNLSSDVDVLFEVDITLNKSNSLSLSNDDKKSKKNKDDTIKNSKRIIFNGILNLQFLKDMNLIDSLHTTNMVLFDRNQQLKRYECVEDILQEFFEVRWKYYENRKNSLIAQIKHLLEKTSQQARFISIKNSFIKKYGR</sequence>
<accession>X6P9N5</accession>
<evidence type="ECO:0000313" key="16">
    <source>
        <dbReference type="EMBL" id="ETO35265.1"/>
    </source>
</evidence>
<protein>
    <recommendedName>
        <fullName evidence="13">DNA topoisomerase 2</fullName>
        <ecNumber evidence="13">5.6.2.2</ecNumber>
    </recommendedName>
</protein>
<dbReference type="GO" id="GO:0000712">
    <property type="term" value="P:resolution of meiotic recombination intermediates"/>
    <property type="evidence" value="ECO:0007669"/>
    <property type="project" value="TreeGrafter"/>
</dbReference>
<dbReference type="InterPro" id="IPR003594">
    <property type="entry name" value="HATPase_dom"/>
</dbReference>
<dbReference type="Gene3D" id="3.30.565.10">
    <property type="entry name" value="Histidine kinase-like ATPase, C-terminal domain"/>
    <property type="match status" value="1"/>
</dbReference>
<dbReference type="InterPro" id="IPR050634">
    <property type="entry name" value="DNA_Topoisomerase_II"/>
</dbReference>
<dbReference type="SMART" id="SM00433">
    <property type="entry name" value="TOP2c"/>
    <property type="match status" value="1"/>
</dbReference>
<comment type="cofactor">
    <cofactor evidence="2">
        <name>Ca(2+)</name>
        <dbReference type="ChEBI" id="CHEBI:29108"/>
    </cofactor>
</comment>
<evidence type="ECO:0000256" key="2">
    <source>
        <dbReference type="ARBA" id="ARBA00001913"/>
    </source>
</evidence>
<dbReference type="SMART" id="SM00387">
    <property type="entry name" value="HATPase_c"/>
    <property type="match status" value="1"/>
</dbReference>
<dbReference type="SUPFAM" id="SSF56719">
    <property type="entry name" value="Type II DNA topoisomerase"/>
    <property type="match status" value="1"/>
</dbReference>
<dbReference type="GO" id="GO:0003677">
    <property type="term" value="F:DNA binding"/>
    <property type="evidence" value="ECO:0007669"/>
    <property type="project" value="UniProtKB-UniRule"/>
</dbReference>
<dbReference type="EC" id="5.6.2.2" evidence="13"/>
<keyword evidence="8" id="KW-0460">Magnesium</keyword>
<dbReference type="InterPro" id="IPR013758">
    <property type="entry name" value="Topo_IIA_A/C_ab"/>
</dbReference>
<feature type="domain" description="Toprim" evidence="14">
    <location>
        <begin position="421"/>
        <end position="540"/>
    </location>
</feature>
<dbReference type="InterPro" id="IPR001241">
    <property type="entry name" value="Topo_IIA"/>
</dbReference>
<dbReference type="Gene3D" id="3.90.199.10">
    <property type="entry name" value="Topoisomerase II, domain 5"/>
    <property type="match status" value="1"/>
</dbReference>
<evidence type="ECO:0000256" key="4">
    <source>
        <dbReference type="ARBA" id="ARBA00011080"/>
    </source>
</evidence>
<dbReference type="InterPro" id="IPR006171">
    <property type="entry name" value="TOPRIM_dom"/>
</dbReference>
<dbReference type="AlphaFoldDB" id="X6P9N5"/>
<evidence type="ECO:0000256" key="11">
    <source>
        <dbReference type="ARBA" id="ARBA00023235"/>
    </source>
</evidence>
<dbReference type="InterPro" id="IPR013757">
    <property type="entry name" value="Topo_IIA_A_a_sf"/>
</dbReference>
<feature type="active site" description="O-(5'-phospho-DNA)-tyrosine intermediate" evidence="12">
    <location>
        <position position="766"/>
    </location>
</feature>
<dbReference type="Pfam" id="PF00204">
    <property type="entry name" value="DNA_gyraseB"/>
    <property type="match status" value="1"/>
</dbReference>
<dbReference type="InterPro" id="IPR013506">
    <property type="entry name" value="Topo_IIA_bsu_dom2"/>
</dbReference>
<dbReference type="FunFam" id="3.30.565.10:FF:000004">
    <property type="entry name" value="DNA topoisomerase 2"/>
    <property type="match status" value="1"/>
</dbReference>
<dbReference type="Gene3D" id="1.10.268.10">
    <property type="entry name" value="Topoisomerase, domain 3"/>
    <property type="match status" value="1"/>
</dbReference>
<dbReference type="InterPro" id="IPR013760">
    <property type="entry name" value="Topo_IIA-like_dom_sf"/>
</dbReference>
<evidence type="ECO:0000256" key="5">
    <source>
        <dbReference type="ARBA" id="ARBA00022723"/>
    </source>
</evidence>
<dbReference type="OrthoDB" id="276498at2759"/>
<dbReference type="Gene3D" id="3.30.1490.30">
    <property type="match status" value="1"/>
</dbReference>
<dbReference type="Pfam" id="PF00521">
    <property type="entry name" value="DNA_topoisoIV"/>
    <property type="match status" value="1"/>
</dbReference>
<dbReference type="PRINTS" id="PR01158">
    <property type="entry name" value="TOPISMRASEII"/>
</dbReference>
<dbReference type="GO" id="GO:0046872">
    <property type="term" value="F:metal ion binding"/>
    <property type="evidence" value="ECO:0007669"/>
    <property type="project" value="UniProtKB-KW"/>
</dbReference>
<dbReference type="Pfam" id="PF16898">
    <property type="entry name" value="TOPRIM_C"/>
    <property type="match status" value="1"/>
</dbReference>
<dbReference type="FunFam" id="3.40.50.670:FF:000001">
    <property type="entry name" value="DNA topoisomerase 2"/>
    <property type="match status" value="1"/>
</dbReference>
<name>X6P9N5_RETFI</name>
<keyword evidence="17" id="KW-1185">Reference proteome</keyword>
<comment type="subunit">
    <text evidence="13">Homodimer.</text>
</comment>
<evidence type="ECO:0000256" key="6">
    <source>
        <dbReference type="ARBA" id="ARBA00022741"/>
    </source>
</evidence>
<evidence type="ECO:0000256" key="13">
    <source>
        <dbReference type="RuleBase" id="RU362094"/>
    </source>
</evidence>
<comment type="catalytic activity">
    <reaction evidence="1 12 13">
        <text>ATP-dependent breakage, passage and rejoining of double-stranded DNA.</text>
        <dbReference type="EC" id="5.6.2.2"/>
    </reaction>
</comment>
<keyword evidence="10 12" id="KW-0238">DNA-binding</keyword>
<dbReference type="SMART" id="SM00434">
    <property type="entry name" value="TOP4c"/>
    <property type="match status" value="1"/>
</dbReference>
<dbReference type="FunFam" id="3.90.199.10:FF:000002">
    <property type="entry name" value="DNA topoisomerase 2"/>
    <property type="match status" value="1"/>
</dbReference>
<comment type="similarity">
    <text evidence="4 13">Belongs to the type II topoisomerase family.</text>
</comment>
<dbReference type="InterPro" id="IPR031660">
    <property type="entry name" value="TOPRIM_C"/>
</dbReference>
<evidence type="ECO:0000256" key="7">
    <source>
        <dbReference type="ARBA" id="ARBA00022840"/>
    </source>
</evidence>
<dbReference type="PANTHER" id="PTHR10169:SF38">
    <property type="entry name" value="DNA TOPOISOMERASE 2"/>
    <property type="match status" value="1"/>
</dbReference>
<evidence type="ECO:0000259" key="14">
    <source>
        <dbReference type="PROSITE" id="PS50880"/>
    </source>
</evidence>
<dbReference type="GO" id="GO:0003918">
    <property type="term" value="F:DNA topoisomerase type II (double strand cut, ATP-hydrolyzing) activity"/>
    <property type="evidence" value="ECO:0007669"/>
    <property type="project" value="UniProtKB-UniRule"/>
</dbReference>
<dbReference type="InterPro" id="IPR001154">
    <property type="entry name" value="TopoII_euk"/>
</dbReference>
<proteinExistence type="inferred from homology"/>
<dbReference type="FunFam" id="3.30.1490.30:FF:000001">
    <property type="entry name" value="DNA topoisomerase 2"/>
    <property type="match status" value="1"/>
</dbReference>
<dbReference type="SUPFAM" id="SSF54211">
    <property type="entry name" value="Ribosomal protein S5 domain 2-like"/>
    <property type="match status" value="1"/>
</dbReference>
<feature type="domain" description="Topo IIA-type catalytic" evidence="15">
    <location>
        <begin position="676"/>
        <end position="1064"/>
    </location>
</feature>
<evidence type="ECO:0000313" key="17">
    <source>
        <dbReference type="Proteomes" id="UP000023152"/>
    </source>
</evidence>
<dbReference type="GO" id="GO:0005634">
    <property type="term" value="C:nucleus"/>
    <property type="evidence" value="ECO:0007669"/>
    <property type="project" value="TreeGrafter"/>
</dbReference>
<dbReference type="PROSITE" id="PS52040">
    <property type="entry name" value="TOPO_IIA"/>
    <property type="match status" value="1"/>
</dbReference>
<evidence type="ECO:0000256" key="12">
    <source>
        <dbReference type="PROSITE-ProRule" id="PRU01384"/>
    </source>
</evidence>
<dbReference type="Pfam" id="PF01751">
    <property type="entry name" value="Toprim"/>
    <property type="match status" value="1"/>
</dbReference>
<comment type="function">
    <text evidence="13">Control of topological states of DNA by transient breakage and subsequent rejoining of DNA strands. Topoisomerase II makes double-strand breaks.</text>
</comment>
<dbReference type="GO" id="GO:0005524">
    <property type="term" value="F:ATP binding"/>
    <property type="evidence" value="ECO:0007669"/>
    <property type="project" value="UniProtKB-UniRule"/>
</dbReference>
<evidence type="ECO:0000256" key="10">
    <source>
        <dbReference type="ARBA" id="ARBA00023125"/>
    </source>
</evidence>
<reference evidence="16 17" key="1">
    <citation type="journal article" date="2013" name="Curr. Biol.">
        <title>The Genome of the Foraminiferan Reticulomyxa filosa.</title>
        <authorList>
            <person name="Glockner G."/>
            <person name="Hulsmann N."/>
            <person name="Schleicher M."/>
            <person name="Noegel A.A."/>
            <person name="Eichinger L."/>
            <person name="Gallinger C."/>
            <person name="Pawlowski J."/>
            <person name="Sierra R."/>
            <person name="Euteneuer U."/>
            <person name="Pillet L."/>
            <person name="Moustafa A."/>
            <person name="Platzer M."/>
            <person name="Groth M."/>
            <person name="Szafranski K."/>
            <person name="Schliwa M."/>
        </authorList>
    </citation>
    <scope>NUCLEOTIDE SEQUENCE [LARGE SCALE GENOMIC DNA]</scope>
</reference>
<dbReference type="InterPro" id="IPR002205">
    <property type="entry name" value="Topo_IIA_dom_A"/>
</dbReference>
<dbReference type="Gene3D" id="3.40.50.670">
    <property type="match status" value="1"/>
</dbReference>
<dbReference type="EMBL" id="ASPP01001806">
    <property type="protein sequence ID" value="ETO35265.1"/>
    <property type="molecule type" value="Genomic_DNA"/>
</dbReference>
<dbReference type="PANTHER" id="PTHR10169">
    <property type="entry name" value="DNA TOPOISOMERASE/GYRASE"/>
    <property type="match status" value="1"/>
</dbReference>
<comment type="caution">
    <text evidence="16">The sequence shown here is derived from an EMBL/GenBank/DDBJ whole genome shotgun (WGS) entry which is preliminary data.</text>
</comment>
<dbReference type="GO" id="GO:0000819">
    <property type="term" value="P:sister chromatid segregation"/>
    <property type="evidence" value="ECO:0007669"/>
    <property type="project" value="TreeGrafter"/>
</dbReference>
<keyword evidence="9 12" id="KW-0799">Topoisomerase</keyword>
<keyword evidence="7 13" id="KW-0067">ATP-binding</keyword>
<keyword evidence="11 12" id="KW-0413">Isomerase</keyword>
<keyword evidence="6 13" id="KW-0547">Nucleotide-binding</keyword>
<dbReference type="OMA" id="DVKPHMI"/>
<dbReference type="Proteomes" id="UP000023152">
    <property type="component" value="Unassembled WGS sequence"/>
</dbReference>
<dbReference type="PRINTS" id="PR00418">
    <property type="entry name" value="TPI2FAMILY"/>
</dbReference>
<gene>
    <name evidence="16" type="ORF">RFI_01798</name>
</gene>
<dbReference type="InterPro" id="IPR014721">
    <property type="entry name" value="Ribsml_uS5_D2-typ_fold_subgr"/>
</dbReference>
<dbReference type="InterPro" id="IPR013759">
    <property type="entry name" value="Topo_IIA_B_C"/>
</dbReference>
<dbReference type="InterPro" id="IPR036890">
    <property type="entry name" value="HATPase_C_sf"/>
</dbReference>
<evidence type="ECO:0000256" key="9">
    <source>
        <dbReference type="ARBA" id="ARBA00023029"/>
    </source>
</evidence>
<dbReference type="GO" id="GO:0006265">
    <property type="term" value="P:DNA topological change"/>
    <property type="evidence" value="ECO:0007669"/>
    <property type="project" value="UniProtKB-UniRule"/>
</dbReference>
<dbReference type="InterPro" id="IPR020568">
    <property type="entry name" value="Ribosomal_Su5_D2-typ_SF"/>
</dbReference>
<dbReference type="PROSITE" id="PS50880">
    <property type="entry name" value="TOPRIM"/>
    <property type="match status" value="1"/>
</dbReference>
<dbReference type="Pfam" id="PF02518">
    <property type="entry name" value="HATPase_c"/>
    <property type="match status" value="1"/>
</dbReference>
<evidence type="ECO:0000256" key="8">
    <source>
        <dbReference type="ARBA" id="ARBA00022842"/>
    </source>
</evidence>
<evidence type="ECO:0000259" key="15">
    <source>
        <dbReference type="PROSITE" id="PS52040"/>
    </source>
</evidence>
<organism evidence="16 17">
    <name type="scientific">Reticulomyxa filosa</name>
    <dbReference type="NCBI Taxonomy" id="46433"/>
    <lineage>
        <taxon>Eukaryota</taxon>
        <taxon>Sar</taxon>
        <taxon>Rhizaria</taxon>
        <taxon>Retaria</taxon>
        <taxon>Foraminifera</taxon>
        <taxon>Monothalamids</taxon>
        <taxon>Reticulomyxidae</taxon>
        <taxon>Reticulomyxa</taxon>
    </lineage>
</organism>